<feature type="compositionally biased region" description="Polar residues" evidence="1">
    <location>
        <begin position="155"/>
        <end position="166"/>
    </location>
</feature>
<gene>
    <name evidence="2" type="ORF">M9Y10_005649</name>
</gene>
<feature type="compositionally biased region" description="Polar residues" evidence="1">
    <location>
        <begin position="339"/>
        <end position="351"/>
    </location>
</feature>
<feature type="compositionally biased region" description="Basic and acidic residues" evidence="1">
    <location>
        <begin position="129"/>
        <end position="154"/>
    </location>
</feature>
<feature type="compositionally biased region" description="Basic residues" evidence="1">
    <location>
        <begin position="490"/>
        <end position="503"/>
    </location>
</feature>
<dbReference type="Proteomes" id="UP001470230">
    <property type="component" value="Unassembled WGS sequence"/>
</dbReference>
<feature type="compositionally biased region" description="Low complexity" evidence="1">
    <location>
        <begin position="313"/>
        <end position="338"/>
    </location>
</feature>
<comment type="caution">
    <text evidence="2">The sequence shown here is derived from an EMBL/GenBank/DDBJ whole genome shotgun (WGS) entry which is preliminary data.</text>
</comment>
<dbReference type="EMBL" id="JAPFFF010000012">
    <property type="protein sequence ID" value="KAK8875483.1"/>
    <property type="molecule type" value="Genomic_DNA"/>
</dbReference>
<feature type="compositionally biased region" description="Basic and acidic residues" evidence="1">
    <location>
        <begin position="94"/>
        <end position="107"/>
    </location>
</feature>
<sequence>MSTRKSKSKIQKKARYDYSSEETSSENEFSSDLLNPAISATEAGKSPQNNMIPKFSESEYEEEEENIEIKNPKKEPPPYTEEESGVKEANYSNSDEKELSYSKKLDNYEEEEGIEAENEETVNQNSEGPKQEENSSKDVPQKDKMDESNYEKSSDSPLNTLSGKFSTENLTIPSAAINKLEANRPQISSSDDSAYDVIKMSQIKRKAVKQQRTKSNIDDESFQQRKEKHSKRNEDLSDENYSGSDEEEQPTKITFNYSHSQASRKSRNSNQDNQSHSSRHSRREMHPIFQQNIYNDNNEDDDQTIRRRPGAKSTASSRRSSRTNQTNRTSRTNLTSPSHRSTNSKRSNITRDTWKEDAAKSVAQKENDRIDIILTQQYHVNLNEFQFEIGEKVRNEYEKMKEMNCKTIFNIQKELEDQMDESHQLNLDRNVIERFPRSKIRSINNKLNKQILEIQKKLDDLNDENKSLQKQINTIKIKNKNLDQNQTQRNHPKNRTKVAKSRK</sequence>
<feature type="compositionally biased region" description="Acidic residues" evidence="1">
    <location>
        <begin position="108"/>
        <end position="120"/>
    </location>
</feature>
<reference evidence="2 3" key="1">
    <citation type="submission" date="2024-04" db="EMBL/GenBank/DDBJ databases">
        <title>Tritrichomonas musculus Genome.</title>
        <authorList>
            <person name="Alves-Ferreira E."/>
            <person name="Grigg M."/>
            <person name="Lorenzi H."/>
            <person name="Galac M."/>
        </authorList>
    </citation>
    <scope>NUCLEOTIDE SEQUENCE [LARGE SCALE GENOMIC DNA]</scope>
    <source>
        <strain evidence="2 3">EAF2021</strain>
    </source>
</reference>
<feature type="region of interest" description="Disordered" evidence="1">
    <location>
        <begin position="1"/>
        <end position="166"/>
    </location>
</feature>
<protein>
    <submittedName>
        <fullName evidence="2">Uncharacterized protein</fullName>
    </submittedName>
</protein>
<proteinExistence type="predicted"/>
<feature type="compositionally biased region" description="Basic residues" evidence="1">
    <location>
        <begin position="1"/>
        <end position="13"/>
    </location>
</feature>
<feature type="region of interest" description="Disordered" evidence="1">
    <location>
        <begin position="482"/>
        <end position="503"/>
    </location>
</feature>
<feature type="region of interest" description="Disordered" evidence="1">
    <location>
        <begin position="204"/>
        <end position="353"/>
    </location>
</feature>
<evidence type="ECO:0000313" key="3">
    <source>
        <dbReference type="Proteomes" id="UP001470230"/>
    </source>
</evidence>
<accession>A0ABR2JDS2</accession>
<evidence type="ECO:0000313" key="2">
    <source>
        <dbReference type="EMBL" id="KAK8875483.1"/>
    </source>
</evidence>
<evidence type="ECO:0000256" key="1">
    <source>
        <dbReference type="SAM" id="MobiDB-lite"/>
    </source>
</evidence>
<feature type="compositionally biased region" description="Basic and acidic residues" evidence="1">
    <location>
        <begin position="67"/>
        <end position="76"/>
    </location>
</feature>
<keyword evidence="3" id="KW-1185">Reference proteome</keyword>
<name>A0ABR2JDS2_9EUKA</name>
<feature type="compositionally biased region" description="Polar residues" evidence="1">
    <location>
        <begin position="251"/>
        <end position="261"/>
    </location>
</feature>
<organism evidence="2 3">
    <name type="scientific">Tritrichomonas musculus</name>
    <dbReference type="NCBI Taxonomy" id="1915356"/>
    <lineage>
        <taxon>Eukaryota</taxon>
        <taxon>Metamonada</taxon>
        <taxon>Parabasalia</taxon>
        <taxon>Tritrichomonadida</taxon>
        <taxon>Tritrichomonadidae</taxon>
        <taxon>Tritrichomonas</taxon>
    </lineage>
</organism>